<feature type="chain" id="PRO_5013401856" description="Phytocyanin domain-containing protein" evidence="4">
    <location>
        <begin position="29"/>
        <end position="164"/>
    </location>
</feature>
<dbReference type="Gene3D" id="2.60.40.420">
    <property type="entry name" value="Cupredoxins - blue copper proteins"/>
    <property type="match status" value="1"/>
</dbReference>
<feature type="domain" description="Phytocyanin" evidence="5">
    <location>
        <begin position="30"/>
        <end position="132"/>
    </location>
</feature>
<proteinExistence type="predicted"/>
<feature type="transmembrane region" description="Helical" evidence="3">
    <location>
        <begin position="144"/>
        <end position="162"/>
    </location>
</feature>
<evidence type="ECO:0000256" key="4">
    <source>
        <dbReference type="SAM" id="SignalP"/>
    </source>
</evidence>
<feature type="signal peptide" evidence="4">
    <location>
        <begin position="1"/>
        <end position="28"/>
    </location>
</feature>
<dbReference type="GO" id="GO:0005886">
    <property type="term" value="C:plasma membrane"/>
    <property type="evidence" value="ECO:0000318"/>
    <property type="project" value="GO_Central"/>
</dbReference>
<dbReference type="AlphaFoldDB" id="A0A2C9UMC7"/>
<keyword evidence="7" id="KW-1185">Reference proteome</keyword>
<keyword evidence="3" id="KW-1133">Transmembrane helix</keyword>
<dbReference type="PANTHER" id="PTHR33021:SF497">
    <property type="entry name" value="PHYTOCYANIN DOMAIN-CONTAINING PROTEIN"/>
    <property type="match status" value="1"/>
</dbReference>
<dbReference type="SUPFAM" id="SSF49503">
    <property type="entry name" value="Cupredoxins"/>
    <property type="match status" value="1"/>
</dbReference>
<dbReference type="PANTHER" id="PTHR33021">
    <property type="entry name" value="BLUE COPPER PROTEIN"/>
    <property type="match status" value="1"/>
</dbReference>
<keyword evidence="1" id="KW-1015">Disulfide bond</keyword>
<dbReference type="InterPro" id="IPR008972">
    <property type="entry name" value="Cupredoxin"/>
</dbReference>
<gene>
    <name evidence="6" type="ORF">MANES_14G134100v8</name>
</gene>
<dbReference type="Pfam" id="PF02298">
    <property type="entry name" value="Cu_bind_like"/>
    <property type="match status" value="1"/>
</dbReference>
<reference evidence="7" key="1">
    <citation type="journal article" date="2016" name="Nat. Biotechnol.">
        <title>Sequencing wild and cultivated cassava and related species reveals extensive interspecific hybridization and genetic diversity.</title>
        <authorList>
            <person name="Bredeson J.V."/>
            <person name="Lyons J.B."/>
            <person name="Prochnik S.E."/>
            <person name="Wu G.A."/>
            <person name="Ha C.M."/>
            <person name="Edsinger-Gonzales E."/>
            <person name="Grimwood J."/>
            <person name="Schmutz J."/>
            <person name="Rabbi I.Y."/>
            <person name="Egesi C."/>
            <person name="Nauluvula P."/>
            <person name="Lebot V."/>
            <person name="Ndunguru J."/>
            <person name="Mkamilo G."/>
            <person name="Bart R.S."/>
            <person name="Setter T.L."/>
            <person name="Gleadow R.M."/>
            <person name="Kulakow P."/>
            <person name="Ferguson M.E."/>
            <person name="Rounsley S."/>
            <person name="Rokhsar D.S."/>
        </authorList>
    </citation>
    <scope>NUCLEOTIDE SEQUENCE [LARGE SCALE GENOMIC DNA]</scope>
    <source>
        <strain evidence="7">cv. AM560-2</strain>
    </source>
</reference>
<dbReference type="Proteomes" id="UP000091857">
    <property type="component" value="Chromosome 14"/>
</dbReference>
<comment type="caution">
    <text evidence="6">The sequence shown here is derived from an EMBL/GenBank/DDBJ whole genome shotgun (WGS) entry which is preliminary data.</text>
</comment>
<dbReference type="OMA" id="TIVYAER"/>
<dbReference type="PROSITE" id="PS51485">
    <property type="entry name" value="PHYTOCYANIN"/>
    <property type="match status" value="1"/>
</dbReference>
<dbReference type="InterPro" id="IPR039391">
    <property type="entry name" value="Phytocyanin-like"/>
</dbReference>
<dbReference type="GO" id="GO:0009055">
    <property type="term" value="F:electron transfer activity"/>
    <property type="evidence" value="ECO:0007669"/>
    <property type="project" value="InterPro"/>
</dbReference>
<evidence type="ECO:0000313" key="7">
    <source>
        <dbReference type="Proteomes" id="UP000091857"/>
    </source>
</evidence>
<dbReference type="Gramene" id="Manes.14G134100.1.v8.1">
    <property type="protein sequence ID" value="Manes.14G134100.1.v8.1.CDS"/>
    <property type="gene ID" value="Manes.14G134100.v8.1"/>
</dbReference>
<protein>
    <recommendedName>
        <fullName evidence="5">Phytocyanin domain-containing protein</fullName>
    </recommendedName>
</protein>
<dbReference type="FunFam" id="2.60.40.420:FF:000034">
    <property type="entry name" value="Cupredoxin superfamily protein"/>
    <property type="match status" value="1"/>
</dbReference>
<dbReference type="STRING" id="3983.A0A2C9UMC7"/>
<name>A0A2C9UMC7_MANES</name>
<organism evidence="6 7">
    <name type="scientific">Manihot esculenta</name>
    <name type="common">Cassava</name>
    <name type="synonym">Jatropha manihot</name>
    <dbReference type="NCBI Taxonomy" id="3983"/>
    <lineage>
        <taxon>Eukaryota</taxon>
        <taxon>Viridiplantae</taxon>
        <taxon>Streptophyta</taxon>
        <taxon>Embryophyta</taxon>
        <taxon>Tracheophyta</taxon>
        <taxon>Spermatophyta</taxon>
        <taxon>Magnoliopsida</taxon>
        <taxon>eudicotyledons</taxon>
        <taxon>Gunneridae</taxon>
        <taxon>Pentapetalae</taxon>
        <taxon>rosids</taxon>
        <taxon>fabids</taxon>
        <taxon>Malpighiales</taxon>
        <taxon>Euphorbiaceae</taxon>
        <taxon>Crotonoideae</taxon>
        <taxon>Manihoteae</taxon>
        <taxon>Manihot</taxon>
    </lineage>
</organism>
<dbReference type="EMBL" id="CM004400">
    <property type="protein sequence ID" value="OAY31709.1"/>
    <property type="molecule type" value="Genomic_DNA"/>
</dbReference>
<dbReference type="OrthoDB" id="2015260at2759"/>
<keyword evidence="2" id="KW-0325">Glycoprotein</keyword>
<keyword evidence="4" id="KW-0732">Signal</keyword>
<evidence type="ECO:0000256" key="1">
    <source>
        <dbReference type="ARBA" id="ARBA00023157"/>
    </source>
</evidence>
<evidence type="ECO:0000313" key="6">
    <source>
        <dbReference type="EMBL" id="OAY31709.1"/>
    </source>
</evidence>
<accession>A0A2C9UMC7</accession>
<sequence length="164" mass="17363">MSSRVSMVGLFFIVSALALAISLHGANAATTYTVGDSLGWTIPPNNSVEFYEDWANNKTFQIGDSVLFKWNGTHTATEVFSEEEYENCTKTGIILATSGVSVLLNANGTRYFVCSVGTHCEQGMKVEIKVGNGIAPPPSAAPSLPVGSLAAVISSILILFLTNI</sequence>
<evidence type="ECO:0000256" key="2">
    <source>
        <dbReference type="ARBA" id="ARBA00023180"/>
    </source>
</evidence>
<keyword evidence="3" id="KW-0472">Membrane</keyword>
<dbReference type="InterPro" id="IPR003245">
    <property type="entry name" value="Phytocyanin_dom"/>
</dbReference>
<evidence type="ECO:0000259" key="5">
    <source>
        <dbReference type="PROSITE" id="PS51485"/>
    </source>
</evidence>
<keyword evidence="3" id="KW-0812">Transmembrane</keyword>
<evidence type="ECO:0000256" key="3">
    <source>
        <dbReference type="SAM" id="Phobius"/>
    </source>
</evidence>